<dbReference type="Proteomes" id="UP000694941">
    <property type="component" value="Unplaced"/>
</dbReference>
<dbReference type="PROSITE" id="PS50261">
    <property type="entry name" value="G_PROTEIN_RECEP_F2_4"/>
    <property type="match status" value="1"/>
</dbReference>
<dbReference type="SUPFAM" id="SSF63501">
    <property type="entry name" value="Frizzled cysteine-rich domain"/>
    <property type="match status" value="1"/>
</dbReference>
<gene>
    <name evidence="15" type="primary">LOC106469509</name>
</gene>
<comment type="subcellular location">
    <subcellularLocation>
        <location evidence="1">Membrane</location>
        <topology evidence="1">Multi-pass membrane protein</topology>
    </subcellularLocation>
</comment>
<evidence type="ECO:0000259" key="12">
    <source>
        <dbReference type="PROSITE" id="PS50038"/>
    </source>
</evidence>
<dbReference type="CDD" id="cd15035">
    <property type="entry name" value="7tmF_FZD5_FZD8-like"/>
    <property type="match status" value="1"/>
</dbReference>
<feature type="signal peptide" evidence="11">
    <location>
        <begin position="1"/>
        <end position="32"/>
    </location>
</feature>
<organism evidence="14 15">
    <name type="scientific">Limulus polyphemus</name>
    <name type="common">Atlantic horseshoe crab</name>
    <dbReference type="NCBI Taxonomy" id="6850"/>
    <lineage>
        <taxon>Eukaryota</taxon>
        <taxon>Metazoa</taxon>
        <taxon>Ecdysozoa</taxon>
        <taxon>Arthropoda</taxon>
        <taxon>Chelicerata</taxon>
        <taxon>Merostomata</taxon>
        <taxon>Xiphosura</taxon>
        <taxon>Limulidae</taxon>
        <taxon>Limulus</taxon>
    </lineage>
</organism>
<protein>
    <submittedName>
        <fullName evidence="15">Frizzled-8-like</fullName>
    </submittedName>
</protein>
<evidence type="ECO:0000256" key="9">
    <source>
        <dbReference type="PROSITE-ProRule" id="PRU00090"/>
    </source>
</evidence>
<keyword evidence="3" id="KW-0217">Developmental protein</keyword>
<dbReference type="Pfam" id="PF01534">
    <property type="entry name" value="Frizzled"/>
    <property type="match status" value="1"/>
</dbReference>
<feature type="transmembrane region" description="Helical" evidence="10">
    <location>
        <begin position="347"/>
        <end position="377"/>
    </location>
</feature>
<keyword evidence="5 10" id="KW-1133">Transmembrane helix</keyword>
<dbReference type="InterPro" id="IPR015526">
    <property type="entry name" value="Frizzled/SFRP"/>
</dbReference>
<dbReference type="InterPro" id="IPR020067">
    <property type="entry name" value="Frizzled_dom"/>
</dbReference>
<keyword evidence="4 10" id="KW-0812">Transmembrane</keyword>
<proteinExistence type="inferred from homology"/>
<feature type="domain" description="FZ" evidence="12">
    <location>
        <begin position="40"/>
        <end position="161"/>
    </location>
</feature>
<keyword evidence="6 10" id="KW-0472">Membrane</keyword>
<evidence type="ECO:0000256" key="4">
    <source>
        <dbReference type="ARBA" id="ARBA00022692"/>
    </source>
</evidence>
<evidence type="ECO:0000313" key="15">
    <source>
        <dbReference type="RefSeq" id="XP_022253757.1"/>
    </source>
</evidence>
<dbReference type="SMART" id="SM01330">
    <property type="entry name" value="Frizzled"/>
    <property type="match status" value="1"/>
</dbReference>
<evidence type="ECO:0000256" key="7">
    <source>
        <dbReference type="ARBA" id="ARBA00023157"/>
    </source>
</evidence>
<feature type="domain" description="G-protein coupled receptors family 2 profile 2" evidence="13">
    <location>
        <begin position="265"/>
        <end position="556"/>
    </location>
</feature>
<dbReference type="PROSITE" id="PS50038">
    <property type="entry name" value="FZ"/>
    <property type="match status" value="1"/>
</dbReference>
<feature type="chain" id="PRO_5047119565" evidence="11">
    <location>
        <begin position="33"/>
        <end position="600"/>
    </location>
</feature>
<dbReference type="Gene3D" id="1.20.1070.10">
    <property type="entry name" value="Rhodopsin 7-helix transmembrane proteins"/>
    <property type="match status" value="1"/>
</dbReference>
<feature type="transmembrane region" description="Helical" evidence="10">
    <location>
        <begin position="529"/>
        <end position="549"/>
    </location>
</feature>
<feature type="disulfide bond" evidence="9">
    <location>
        <begin position="117"/>
        <end position="158"/>
    </location>
</feature>
<keyword evidence="14" id="KW-1185">Reference proteome</keyword>
<dbReference type="InterPro" id="IPR000539">
    <property type="entry name" value="Frizzled/Smoothened_7TM"/>
</dbReference>
<dbReference type="RefSeq" id="XP_022253757.1">
    <property type="nucleotide sequence ID" value="XM_022398049.1"/>
</dbReference>
<reference evidence="15" key="1">
    <citation type="submission" date="2025-08" db="UniProtKB">
        <authorList>
            <consortium name="RefSeq"/>
        </authorList>
    </citation>
    <scope>IDENTIFICATION</scope>
    <source>
        <tissue evidence="15">Muscle</tissue>
    </source>
</reference>
<keyword evidence="8" id="KW-0675">Receptor</keyword>
<keyword evidence="7 9" id="KW-1015">Disulfide bond</keyword>
<dbReference type="PANTHER" id="PTHR11309:SF126">
    <property type="entry name" value="FRIZZLED-2"/>
    <property type="match status" value="1"/>
</dbReference>
<sequence>MKSFKNIPFFLCSNSSKLIGIWVLLASVGTSGVQVEESSSSFQKCEEITIPMCKNVGYNYTSMPNQFYHETQEEAGLEAHQFWPLVEIQCSGDLLFFLCSVYTPICMPDYSGSIPSCRSVCERARTGCAPIMQQYGFTWPDRLHCYNFPEYGDPGNLCMDEQEGKKPNRPIFPGENKNPLEISETSKYNTTLQLNEHPTFDKDFEIPLTTYGPHFDPKCGCRCRYPMISVTENENKKYYNKVETGGVVNCAIACHGNFYSIDEHKFANLWLGLWSVLCCVSTSITVITFLIDVGRFRYPERPIIFLSACYLMVSIGYMIRLGAGHEAVACDGPIIVYSSSERSATCIFVFILTYFFGMASSLWWVMLALTWLLAAGLKWGNEAISRYSSYFHVAAWTVPAVKTISVLALDGIDGDPVAGICYVGNQELTFLRGFVLAPLCVYLVLGTCFLLAGFVELFRIRSVIRQQAEDKVDKLEKLMIRIGVFSVLYTVPATVVIGCYLYEQHFREAWEQRHNCPCNATDVRPDYSIFMLKYFMCLVVGITSGFWIWSGKTLDSWRNFLRKLCRMKVQERQTFRQENLPNQLEQDISIGVKQGPVVNV</sequence>
<comment type="similarity">
    <text evidence="2">Belongs to the G-protein coupled receptor Fz/Smo family.</text>
</comment>
<dbReference type="CDD" id="cd07456">
    <property type="entry name" value="CRD_FZ5_like"/>
    <property type="match status" value="1"/>
</dbReference>
<evidence type="ECO:0000259" key="13">
    <source>
        <dbReference type="PROSITE" id="PS50261"/>
    </source>
</evidence>
<keyword evidence="11" id="KW-0732">Signal</keyword>
<evidence type="ECO:0000313" key="14">
    <source>
        <dbReference type="Proteomes" id="UP000694941"/>
    </source>
</evidence>
<evidence type="ECO:0000256" key="1">
    <source>
        <dbReference type="ARBA" id="ARBA00004141"/>
    </source>
</evidence>
<dbReference type="PRINTS" id="PR00489">
    <property type="entry name" value="FRIZZLED"/>
</dbReference>
<dbReference type="InterPro" id="IPR036790">
    <property type="entry name" value="Frizzled_dom_sf"/>
</dbReference>
<dbReference type="GeneID" id="106469509"/>
<name>A0ABM1TD01_LIMPO</name>
<feature type="transmembrane region" description="Helical" evidence="10">
    <location>
        <begin position="303"/>
        <end position="319"/>
    </location>
</feature>
<feature type="transmembrane region" description="Helical" evidence="10">
    <location>
        <begin position="429"/>
        <end position="458"/>
    </location>
</feature>
<feature type="disulfide bond" evidence="9">
    <location>
        <begin position="121"/>
        <end position="145"/>
    </location>
</feature>
<accession>A0ABM1TD01</accession>
<feature type="disulfide bond" evidence="9">
    <location>
        <begin position="53"/>
        <end position="99"/>
    </location>
</feature>
<evidence type="ECO:0000256" key="2">
    <source>
        <dbReference type="ARBA" id="ARBA00008077"/>
    </source>
</evidence>
<evidence type="ECO:0000256" key="3">
    <source>
        <dbReference type="ARBA" id="ARBA00022473"/>
    </source>
</evidence>
<dbReference type="InterPro" id="IPR017981">
    <property type="entry name" value="GPCR_2-like_7TM"/>
</dbReference>
<dbReference type="Gene3D" id="1.10.2000.10">
    <property type="entry name" value="Frizzled cysteine-rich domain"/>
    <property type="match status" value="1"/>
</dbReference>
<dbReference type="PANTHER" id="PTHR11309">
    <property type="entry name" value="FRIZZLED"/>
    <property type="match status" value="1"/>
</dbReference>
<dbReference type="SMART" id="SM00063">
    <property type="entry name" value="FRI"/>
    <property type="match status" value="1"/>
</dbReference>
<feature type="transmembrane region" description="Helical" evidence="10">
    <location>
        <begin position="478"/>
        <end position="503"/>
    </location>
</feature>
<feature type="transmembrane region" description="Helical" evidence="10">
    <location>
        <begin position="269"/>
        <end position="291"/>
    </location>
</feature>
<evidence type="ECO:0000256" key="10">
    <source>
        <dbReference type="SAM" id="Phobius"/>
    </source>
</evidence>
<evidence type="ECO:0000256" key="6">
    <source>
        <dbReference type="ARBA" id="ARBA00023136"/>
    </source>
</evidence>
<feature type="disulfide bond" evidence="9">
    <location>
        <begin position="90"/>
        <end position="128"/>
    </location>
</feature>
<feature type="disulfide bond" evidence="9">
    <location>
        <begin position="45"/>
        <end position="106"/>
    </location>
</feature>
<evidence type="ECO:0000256" key="5">
    <source>
        <dbReference type="ARBA" id="ARBA00022989"/>
    </source>
</evidence>
<dbReference type="Pfam" id="PF01392">
    <property type="entry name" value="Fz"/>
    <property type="match status" value="1"/>
</dbReference>
<evidence type="ECO:0000256" key="11">
    <source>
        <dbReference type="SAM" id="SignalP"/>
    </source>
</evidence>
<evidence type="ECO:0000256" key="8">
    <source>
        <dbReference type="ARBA" id="ARBA00023170"/>
    </source>
</evidence>